<evidence type="ECO:0000256" key="1">
    <source>
        <dbReference type="ARBA" id="ARBA00004170"/>
    </source>
</evidence>
<name>A0AA97GVD6_9ACTN</name>
<evidence type="ECO:0000256" key="8">
    <source>
        <dbReference type="ARBA" id="ARBA00022832"/>
    </source>
</evidence>
<evidence type="ECO:0000256" key="18">
    <source>
        <dbReference type="ARBA" id="ARBA00043210"/>
    </source>
</evidence>
<dbReference type="RefSeq" id="WP_420040922.1">
    <property type="nucleotide sequence ID" value="NZ_CP128986.1"/>
</dbReference>
<dbReference type="GO" id="GO:0016787">
    <property type="term" value="F:hydrolase activity"/>
    <property type="evidence" value="ECO:0007669"/>
    <property type="project" value="UniProtKB-KW"/>
</dbReference>
<comment type="catalytic activity">
    <reaction evidence="22">
        <text>dodecanoyl-CoA + H2O = dodecanoate + CoA + H(+)</text>
        <dbReference type="Rhea" id="RHEA:30135"/>
        <dbReference type="ChEBI" id="CHEBI:15377"/>
        <dbReference type="ChEBI" id="CHEBI:15378"/>
        <dbReference type="ChEBI" id="CHEBI:18262"/>
        <dbReference type="ChEBI" id="CHEBI:57287"/>
        <dbReference type="ChEBI" id="CHEBI:57375"/>
    </reaction>
    <physiologicalReaction direction="left-to-right" evidence="22">
        <dbReference type="Rhea" id="RHEA:30136"/>
    </physiologicalReaction>
</comment>
<keyword evidence="6" id="KW-0053">Apoptosis</keyword>
<dbReference type="EMBL" id="CP128986">
    <property type="protein sequence ID" value="WOC11623.1"/>
    <property type="molecule type" value="Genomic_DNA"/>
</dbReference>
<sequence>MEFRLEDVSPEEIERRIRVVEPLTDAVRDLVDAVIRTEVGDATLDDARRQVEEIVARLRTAEKPGGFGVPFTRDLVGMPWGNAATGVRNALAPPLNPVTSAGVSTAEVTLGAAYEGPGGHVHGGVLALLLDQLVGECASSGTSMPHFTGTLTVRYLRPTKLGPVSLHAEVTGTQNRKCFVSGTVRDGEGVTAEADAIMIRPKSFPGRDEVAAAVDESATWG</sequence>
<keyword evidence="9" id="KW-0809">Transit peptide</keyword>
<gene>
    <name evidence="25" type="ORF">MP11Mi_06960</name>
</gene>
<dbReference type="SUPFAM" id="SSF54637">
    <property type="entry name" value="Thioesterase/thiol ester dehydrase-isomerase"/>
    <property type="match status" value="1"/>
</dbReference>
<comment type="similarity">
    <text evidence="15">Belongs to the THEM4/THEM5 thioesterase family.</text>
</comment>
<evidence type="ECO:0000256" key="20">
    <source>
        <dbReference type="ARBA" id="ARBA00047734"/>
    </source>
</evidence>
<evidence type="ECO:0000256" key="19">
    <source>
        <dbReference type="ARBA" id="ARBA00047588"/>
    </source>
</evidence>
<comment type="subcellular location">
    <subcellularLocation>
        <location evidence="3">Cell projection</location>
        <location evidence="3">Ruffle membrane</location>
    </subcellularLocation>
    <subcellularLocation>
        <location evidence="2">Cytoplasm</location>
    </subcellularLocation>
    <subcellularLocation>
        <location evidence="1">Membrane</location>
        <topology evidence="1">Peripheral membrane protein</topology>
    </subcellularLocation>
</comment>
<dbReference type="EC" id="3.1.2.2" evidence="16"/>
<evidence type="ECO:0000256" key="7">
    <source>
        <dbReference type="ARBA" id="ARBA00022801"/>
    </source>
</evidence>
<keyword evidence="7" id="KW-0378">Hydrolase</keyword>
<keyword evidence="11" id="KW-0472">Membrane</keyword>
<evidence type="ECO:0000256" key="23">
    <source>
        <dbReference type="ARBA" id="ARBA00048180"/>
    </source>
</evidence>
<dbReference type="Pfam" id="PF03061">
    <property type="entry name" value="4HBT"/>
    <property type="match status" value="1"/>
</dbReference>
<evidence type="ECO:0000256" key="16">
    <source>
        <dbReference type="ARBA" id="ARBA00038848"/>
    </source>
</evidence>
<dbReference type="InterPro" id="IPR052365">
    <property type="entry name" value="THEM4/THEM5_acyl-CoA_thioest"/>
</dbReference>
<evidence type="ECO:0000256" key="14">
    <source>
        <dbReference type="ARBA" id="ARBA00037002"/>
    </source>
</evidence>
<evidence type="ECO:0000313" key="25">
    <source>
        <dbReference type="EMBL" id="WOC11623.1"/>
    </source>
</evidence>
<comment type="catalytic activity">
    <reaction evidence="19">
        <text>octanoyl-CoA + H2O = octanoate + CoA + H(+)</text>
        <dbReference type="Rhea" id="RHEA:30143"/>
        <dbReference type="ChEBI" id="CHEBI:15377"/>
        <dbReference type="ChEBI" id="CHEBI:15378"/>
        <dbReference type="ChEBI" id="CHEBI:25646"/>
        <dbReference type="ChEBI" id="CHEBI:57287"/>
        <dbReference type="ChEBI" id="CHEBI:57386"/>
    </reaction>
    <physiologicalReaction direction="left-to-right" evidence="19">
        <dbReference type="Rhea" id="RHEA:30144"/>
    </physiologicalReaction>
</comment>
<keyword evidence="5" id="KW-0963">Cytoplasm</keyword>
<comment type="catalytic activity">
    <reaction evidence="20">
        <text>hexadecanoyl-CoA + H2O = hexadecanoate + CoA + H(+)</text>
        <dbReference type="Rhea" id="RHEA:16645"/>
        <dbReference type="ChEBI" id="CHEBI:7896"/>
        <dbReference type="ChEBI" id="CHEBI:15377"/>
        <dbReference type="ChEBI" id="CHEBI:15378"/>
        <dbReference type="ChEBI" id="CHEBI:57287"/>
        <dbReference type="ChEBI" id="CHEBI:57379"/>
        <dbReference type="EC" id="3.1.2.2"/>
    </reaction>
    <physiologicalReaction direction="left-to-right" evidence="20">
        <dbReference type="Rhea" id="RHEA:16646"/>
    </physiologicalReaction>
</comment>
<evidence type="ECO:0000256" key="3">
    <source>
        <dbReference type="ARBA" id="ARBA00004632"/>
    </source>
</evidence>
<evidence type="ECO:0000256" key="22">
    <source>
        <dbReference type="ARBA" id="ARBA00048074"/>
    </source>
</evidence>
<evidence type="ECO:0000256" key="9">
    <source>
        <dbReference type="ARBA" id="ARBA00022946"/>
    </source>
</evidence>
<comment type="catalytic activity">
    <reaction evidence="21">
        <text>decanoyl-CoA + H2O = decanoate + CoA + H(+)</text>
        <dbReference type="Rhea" id="RHEA:40059"/>
        <dbReference type="ChEBI" id="CHEBI:15377"/>
        <dbReference type="ChEBI" id="CHEBI:15378"/>
        <dbReference type="ChEBI" id="CHEBI:27689"/>
        <dbReference type="ChEBI" id="CHEBI:57287"/>
        <dbReference type="ChEBI" id="CHEBI:61430"/>
    </reaction>
    <physiologicalReaction direction="left-to-right" evidence="21">
        <dbReference type="Rhea" id="RHEA:40060"/>
    </physiologicalReaction>
</comment>
<evidence type="ECO:0000256" key="11">
    <source>
        <dbReference type="ARBA" id="ARBA00023136"/>
    </source>
</evidence>
<evidence type="ECO:0000256" key="21">
    <source>
        <dbReference type="ARBA" id="ARBA00047969"/>
    </source>
</evidence>
<dbReference type="GO" id="GO:0006631">
    <property type="term" value="P:fatty acid metabolic process"/>
    <property type="evidence" value="ECO:0007669"/>
    <property type="project" value="UniProtKB-KW"/>
</dbReference>
<keyword evidence="8" id="KW-0276">Fatty acid metabolism</keyword>
<reference evidence="25" key="1">
    <citation type="submission" date="2023-06" db="EMBL/GenBank/DDBJ databases">
        <title>Gordonia sp. nov. and Pseudochrobactrum sp. nov., two species isolated from the burying beetle Nicrophorus vespilloides.</title>
        <authorList>
            <person name="Poehlein A."/>
            <person name="Guzman J."/>
            <person name="Daniel R."/>
            <person name="Vilcinskas A."/>
        </authorList>
    </citation>
    <scope>NUCLEOTIDE SEQUENCE</scope>
    <source>
        <strain evidence="25">MP11Mi</strain>
    </source>
</reference>
<evidence type="ECO:0000256" key="15">
    <source>
        <dbReference type="ARBA" id="ARBA00038456"/>
    </source>
</evidence>
<dbReference type="PANTHER" id="PTHR12418:SF19">
    <property type="entry name" value="ACYL-COENZYME A THIOESTERASE THEM4"/>
    <property type="match status" value="1"/>
</dbReference>
<dbReference type="GO" id="GO:0016020">
    <property type="term" value="C:membrane"/>
    <property type="evidence" value="ECO:0007669"/>
    <property type="project" value="UniProtKB-SubCell"/>
</dbReference>
<dbReference type="Gene3D" id="3.10.129.10">
    <property type="entry name" value="Hotdog Thioesterase"/>
    <property type="match status" value="1"/>
</dbReference>
<evidence type="ECO:0000259" key="24">
    <source>
        <dbReference type="Pfam" id="PF03061"/>
    </source>
</evidence>
<protein>
    <recommendedName>
        <fullName evidence="17">Acyl-coenzyme A thioesterase THEM4</fullName>
        <ecNumber evidence="16">3.1.2.2</ecNumber>
    </recommendedName>
    <alternativeName>
        <fullName evidence="18">Thioesterase superfamily member 4</fullName>
    </alternativeName>
</protein>
<comment type="catalytic activity">
    <reaction evidence="13">
        <text>(5Z,8Z,11Z,14Z)-eicosatetraenoyl-CoA + H2O = (5Z,8Z,11Z,14Z)-eicosatetraenoate + CoA + H(+)</text>
        <dbReference type="Rhea" id="RHEA:40151"/>
        <dbReference type="ChEBI" id="CHEBI:15377"/>
        <dbReference type="ChEBI" id="CHEBI:15378"/>
        <dbReference type="ChEBI" id="CHEBI:32395"/>
        <dbReference type="ChEBI" id="CHEBI:57287"/>
        <dbReference type="ChEBI" id="CHEBI:57368"/>
    </reaction>
    <physiologicalReaction direction="left-to-right" evidence="13">
        <dbReference type="Rhea" id="RHEA:40152"/>
    </physiologicalReaction>
</comment>
<accession>A0AA97GVD6</accession>
<proteinExistence type="inferred from homology"/>
<evidence type="ECO:0000256" key="12">
    <source>
        <dbReference type="ARBA" id="ARBA00023273"/>
    </source>
</evidence>
<evidence type="ECO:0000256" key="13">
    <source>
        <dbReference type="ARBA" id="ARBA00035852"/>
    </source>
</evidence>
<evidence type="ECO:0000256" key="2">
    <source>
        <dbReference type="ARBA" id="ARBA00004496"/>
    </source>
</evidence>
<evidence type="ECO:0000256" key="17">
    <source>
        <dbReference type="ARBA" id="ARBA00040123"/>
    </source>
</evidence>
<comment type="catalytic activity">
    <reaction evidence="23">
        <text>tetradecanoyl-CoA + H2O = tetradecanoate + CoA + H(+)</text>
        <dbReference type="Rhea" id="RHEA:40119"/>
        <dbReference type="ChEBI" id="CHEBI:15377"/>
        <dbReference type="ChEBI" id="CHEBI:15378"/>
        <dbReference type="ChEBI" id="CHEBI:30807"/>
        <dbReference type="ChEBI" id="CHEBI:57287"/>
        <dbReference type="ChEBI" id="CHEBI:57385"/>
    </reaction>
    <physiologicalReaction direction="left-to-right" evidence="23">
        <dbReference type="Rhea" id="RHEA:40120"/>
    </physiologicalReaction>
</comment>
<feature type="domain" description="Thioesterase" evidence="24">
    <location>
        <begin position="118"/>
        <end position="191"/>
    </location>
</feature>
<dbReference type="GO" id="GO:0005737">
    <property type="term" value="C:cytoplasm"/>
    <property type="evidence" value="ECO:0007669"/>
    <property type="project" value="UniProtKB-SubCell"/>
</dbReference>
<evidence type="ECO:0000256" key="6">
    <source>
        <dbReference type="ARBA" id="ARBA00022703"/>
    </source>
</evidence>
<dbReference type="InterPro" id="IPR029069">
    <property type="entry name" value="HotDog_dom_sf"/>
</dbReference>
<keyword evidence="10" id="KW-0443">Lipid metabolism</keyword>
<evidence type="ECO:0000256" key="10">
    <source>
        <dbReference type="ARBA" id="ARBA00023098"/>
    </source>
</evidence>
<organism evidence="25">
    <name type="scientific">Gordonia sp. MP11Mi</name>
    <dbReference type="NCBI Taxonomy" id="3022769"/>
    <lineage>
        <taxon>Bacteria</taxon>
        <taxon>Bacillati</taxon>
        <taxon>Actinomycetota</taxon>
        <taxon>Actinomycetes</taxon>
        <taxon>Mycobacteriales</taxon>
        <taxon>Gordoniaceae</taxon>
        <taxon>Gordonia</taxon>
    </lineage>
</organism>
<keyword evidence="4" id="KW-1003">Cell membrane</keyword>
<keyword evidence="12" id="KW-0966">Cell projection</keyword>
<dbReference type="InterPro" id="IPR006683">
    <property type="entry name" value="Thioestr_dom"/>
</dbReference>
<evidence type="ECO:0000256" key="5">
    <source>
        <dbReference type="ARBA" id="ARBA00022490"/>
    </source>
</evidence>
<dbReference type="AlphaFoldDB" id="A0AA97GVD6"/>
<comment type="catalytic activity">
    <reaction evidence="14">
        <text>(9Z)-octadecenoyl-CoA + H2O = (9Z)-octadecenoate + CoA + H(+)</text>
        <dbReference type="Rhea" id="RHEA:40139"/>
        <dbReference type="ChEBI" id="CHEBI:15377"/>
        <dbReference type="ChEBI" id="CHEBI:15378"/>
        <dbReference type="ChEBI" id="CHEBI:30823"/>
        <dbReference type="ChEBI" id="CHEBI:57287"/>
        <dbReference type="ChEBI" id="CHEBI:57387"/>
    </reaction>
    <physiologicalReaction direction="left-to-right" evidence="14">
        <dbReference type="Rhea" id="RHEA:40140"/>
    </physiologicalReaction>
</comment>
<evidence type="ECO:0000256" key="4">
    <source>
        <dbReference type="ARBA" id="ARBA00022475"/>
    </source>
</evidence>
<dbReference type="PANTHER" id="PTHR12418">
    <property type="entry name" value="ACYL-COENZYME A THIOESTERASE THEM4"/>
    <property type="match status" value="1"/>
</dbReference>